<protein>
    <submittedName>
        <fullName evidence="1">Uncharacterized protein</fullName>
    </submittedName>
</protein>
<evidence type="ECO:0000313" key="1">
    <source>
        <dbReference type="EMBL" id="MBB4681004.1"/>
    </source>
</evidence>
<proteinExistence type="predicted"/>
<keyword evidence="2" id="KW-1185">Reference proteome</keyword>
<organism evidence="1 2">
    <name type="scientific">Crossiella cryophila</name>
    <dbReference type="NCBI Taxonomy" id="43355"/>
    <lineage>
        <taxon>Bacteria</taxon>
        <taxon>Bacillati</taxon>
        <taxon>Actinomycetota</taxon>
        <taxon>Actinomycetes</taxon>
        <taxon>Pseudonocardiales</taxon>
        <taxon>Pseudonocardiaceae</taxon>
        <taxon>Crossiella</taxon>
    </lineage>
</organism>
<comment type="caution">
    <text evidence="1">The sequence shown here is derived from an EMBL/GenBank/DDBJ whole genome shotgun (WGS) entry which is preliminary data.</text>
</comment>
<gene>
    <name evidence="1" type="ORF">HNR67_007122</name>
</gene>
<accession>A0A7W7CK75</accession>
<dbReference type="EMBL" id="JACHMH010000001">
    <property type="protein sequence ID" value="MBB4681004.1"/>
    <property type="molecule type" value="Genomic_DNA"/>
</dbReference>
<dbReference type="AlphaFoldDB" id="A0A7W7CK75"/>
<evidence type="ECO:0000313" key="2">
    <source>
        <dbReference type="Proteomes" id="UP000533598"/>
    </source>
</evidence>
<sequence>MANATLKPLIAAELPLPDNATPLLERVIEHD</sequence>
<reference evidence="1 2" key="1">
    <citation type="submission" date="2020-08" db="EMBL/GenBank/DDBJ databases">
        <title>Sequencing the genomes of 1000 actinobacteria strains.</title>
        <authorList>
            <person name="Klenk H.-P."/>
        </authorList>
    </citation>
    <scope>NUCLEOTIDE SEQUENCE [LARGE SCALE GENOMIC DNA]</scope>
    <source>
        <strain evidence="1 2">DSM 44230</strain>
    </source>
</reference>
<name>A0A7W7CK75_9PSEU</name>
<dbReference type="Proteomes" id="UP000533598">
    <property type="component" value="Unassembled WGS sequence"/>
</dbReference>